<reference evidence="1 2" key="1">
    <citation type="submission" date="2016-10" db="EMBL/GenBank/DDBJ databases">
        <authorList>
            <person name="de Groot N.N."/>
        </authorList>
    </citation>
    <scope>NUCLEOTIDE SEQUENCE [LARGE SCALE GENOMIC DNA]</scope>
    <source>
        <strain evidence="1 2">DSM 23126</strain>
    </source>
</reference>
<dbReference type="InterPro" id="IPR045584">
    <property type="entry name" value="Pilin-like"/>
</dbReference>
<dbReference type="Proteomes" id="UP000199488">
    <property type="component" value="Unassembled WGS sequence"/>
</dbReference>
<dbReference type="SUPFAM" id="SSF54523">
    <property type="entry name" value="Pili subunits"/>
    <property type="match status" value="1"/>
</dbReference>
<gene>
    <name evidence="1" type="ORF">SAMN05421781_0944</name>
</gene>
<dbReference type="OrthoDB" id="1653576at2"/>
<dbReference type="EMBL" id="FNNC01000001">
    <property type="protein sequence ID" value="SDW23924.1"/>
    <property type="molecule type" value="Genomic_DNA"/>
</dbReference>
<dbReference type="NCBIfam" id="NF040982">
    <property type="entry name" value="ComGD"/>
    <property type="match status" value="1"/>
</dbReference>
<dbReference type="AlphaFoldDB" id="A0A1H2RYR5"/>
<dbReference type="RefSeq" id="WP_091611797.1">
    <property type="nucleotide sequence ID" value="NZ_FNNC01000001.1"/>
</dbReference>
<proteinExistence type="predicted"/>
<evidence type="ECO:0008006" key="3">
    <source>
        <dbReference type="Google" id="ProtNLM"/>
    </source>
</evidence>
<accession>A0A1H2RYR5</accession>
<dbReference type="STRING" id="1122204.SAMN05421781_0944"/>
<keyword evidence="2" id="KW-1185">Reference proteome</keyword>
<evidence type="ECO:0000313" key="1">
    <source>
        <dbReference type="EMBL" id="SDW23924.1"/>
    </source>
</evidence>
<sequence>MSLFSSKGYTFPEAIVVLLIFSVLAAVPFIHFSSAYESSREDHFVQQLQADLVYSQHYAYTHHTSTRLDWKEDESYYALIGNDRSEPLIQRTIPEGFFAPTASKLQFHKLSYTEKGNIKKAGTISLHGPSRSYRFIFQIGRGRLRVETSS</sequence>
<dbReference type="GO" id="GO:0030420">
    <property type="term" value="P:establishment of competence for transformation"/>
    <property type="evidence" value="ECO:0007669"/>
    <property type="project" value="InterPro"/>
</dbReference>
<dbReference type="InterPro" id="IPR016785">
    <property type="entry name" value="ComGD"/>
</dbReference>
<organism evidence="1 2">
    <name type="scientific">Marinococcus luteus</name>
    <dbReference type="NCBI Taxonomy" id="1122204"/>
    <lineage>
        <taxon>Bacteria</taxon>
        <taxon>Bacillati</taxon>
        <taxon>Bacillota</taxon>
        <taxon>Bacilli</taxon>
        <taxon>Bacillales</taxon>
        <taxon>Bacillaceae</taxon>
        <taxon>Marinococcus</taxon>
    </lineage>
</organism>
<dbReference type="PIRSF" id="PIRSF021292">
    <property type="entry name" value="Competence_ComGD"/>
    <property type="match status" value="1"/>
</dbReference>
<name>A0A1H2RYR5_9BACI</name>
<protein>
    <recommendedName>
        <fullName evidence="3">Competence protein ComGD</fullName>
    </recommendedName>
</protein>
<evidence type="ECO:0000313" key="2">
    <source>
        <dbReference type="Proteomes" id="UP000199488"/>
    </source>
</evidence>